<dbReference type="PANTHER" id="PTHR31183:SF1">
    <property type="entry name" value="CILIA- AND FLAGELLA-ASSOCIATED PROTEIN 53"/>
    <property type="match status" value="1"/>
</dbReference>
<dbReference type="InterPro" id="IPR043597">
    <property type="entry name" value="TPH_dom"/>
</dbReference>
<gene>
    <name evidence="9" type="ORF">DR999_PMT09052</name>
</gene>
<organism evidence="9 10">
    <name type="scientific">Platysternon megacephalum</name>
    <name type="common">big-headed turtle</name>
    <dbReference type="NCBI Taxonomy" id="55544"/>
    <lineage>
        <taxon>Eukaryota</taxon>
        <taxon>Metazoa</taxon>
        <taxon>Chordata</taxon>
        <taxon>Craniata</taxon>
        <taxon>Vertebrata</taxon>
        <taxon>Euteleostomi</taxon>
        <taxon>Archelosauria</taxon>
        <taxon>Testudinata</taxon>
        <taxon>Testudines</taxon>
        <taxon>Cryptodira</taxon>
        <taxon>Durocryptodira</taxon>
        <taxon>Testudinoidea</taxon>
        <taxon>Platysternidae</taxon>
        <taxon>Platysternon</taxon>
    </lineage>
</organism>
<feature type="coiled-coil region" evidence="7">
    <location>
        <begin position="274"/>
        <end position="377"/>
    </location>
</feature>
<proteinExistence type="inferred from homology"/>
<evidence type="ECO:0000313" key="10">
    <source>
        <dbReference type="Proteomes" id="UP000297703"/>
    </source>
</evidence>
<name>A0A4D9EA22_9SAUR</name>
<dbReference type="PANTHER" id="PTHR31183">
    <property type="entry name" value="TRICHOPLEIN KERATIN FILAMENT-BINDING PROTEIN FAMILY MEMBER"/>
    <property type="match status" value="1"/>
</dbReference>
<keyword evidence="3" id="KW-0969">Cilium</keyword>
<evidence type="ECO:0000259" key="8">
    <source>
        <dbReference type="Pfam" id="PF13868"/>
    </source>
</evidence>
<comment type="similarity">
    <text evidence="5">Belongs to the CFAP53 family.</text>
</comment>
<dbReference type="OrthoDB" id="75950at2759"/>
<keyword evidence="2 7" id="KW-0175">Coiled coil</keyword>
<evidence type="ECO:0000256" key="3">
    <source>
        <dbReference type="ARBA" id="ARBA00023069"/>
    </source>
</evidence>
<dbReference type="Pfam" id="PF13868">
    <property type="entry name" value="TPH"/>
    <property type="match status" value="1"/>
</dbReference>
<protein>
    <recommendedName>
        <fullName evidence="6">Cilia- and flagella-associated protein 53</fullName>
    </recommendedName>
</protein>
<dbReference type="EMBL" id="QXTE01000073">
    <property type="protein sequence ID" value="TFK08061.1"/>
    <property type="molecule type" value="Genomic_DNA"/>
</dbReference>
<reference evidence="9 10" key="1">
    <citation type="submission" date="2019-04" db="EMBL/GenBank/DDBJ databases">
        <title>Draft genome of the big-headed turtle Platysternon megacephalum.</title>
        <authorList>
            <person name="Gong S."/>
        </authorList>
    </citation>
    <scope>NUCLEOTIDE SEQUENCE [LARGE SCALE GENOMIC DNA]</scope>
    <source>
        <strain evidence="9">DO16091913</strain>
        <tissue evidence="9">Muscle</tissue>
    </source>
</reference>
<dbReference type="AlphaFoldDB" id="A0A4D9EA22"/>
<feature type="domain" description="Trichohyalin-plectin-homology" evidence="8">
    <location>
        <begin position="215"/>
        <end position="548"/>
    </location>
</feature>
<keyword evidence="4" id="KW-0966">Cell projection</keyword>
<dbReference type="Proteomes" id="UP000297703">
    <property type="component" value="Unassembled WGS sequence"/>
</dbReference>
<accession>A0A4D9EA22</accession>
<evidence type="ECO:0000256" key="2">
    <source>
        <dbReference type="ARBA" id="ARBA00023054"/>
    </source>
</evidence>
<keyword evidence="10" id="KW-1185">Reference proteome</keyword>
<comment type="caution">
    <text evidence="9">The sequence shown here is derived from an EMBL/GenBank/DDBJ whole genome shotgun (WGS) entry which is preliminary data.</text>
</comment>
<evidence type="ECO:0000313" key="9">
    <source>
        <dbReference type="EMBL" id="TFK08061.1"/>
    </source>
</evidence>
<sequence length="571" mass="68246">MRLMLADASASGVGSESVHSLGHFRCAPPIVIATGRASRKCRRRPGSLPAVPAADGGVMLGQWSRHPREVTGPTPHSVALRAKFPKPDKSECFVLECRRKEKERLEYLAFTKVHNRGLQVSQWENHNERRRLHSIVQKKVDQTMQAYLAGTEDRRERLRALLEAEEKSYFIEMESMEETMLEREAKMRERAKVLREKREEERQKLVALKREQQFREQCEEVRLQWSQRHQREVCSDRLAQLAIKEELKKQEKREEQIFAELWEEDRLAKEKRGIEDFQKKSEQNQELLNVLNAQVAALDAQKEEAKRLKEEEARLVEEEIKLFKLENERVQMEKLQKQKENRDMLINSARAKMKRLNREKQEELALDMKILERLSNESQEDTEGKNQRKQELFKEQQMYREYLAQQLEEETRREKEMDKLLEEEMEKSWAKKAEQMRLEKEARKRLMKDVLDTRRLQIEEKLERNAKQQEELAQDKELLAEAIKELNSIEEEKYLRRMQEAKEYREQLHAQITYQQQAHIAEEEEKQREYESGLAAERVYQEKMKDILSRPYMKLAEIHPLRRKLMSNLQV</sequence>
<evidence type="ECO:0000256" key="7">
    <source>
        <dbReference type="SAM" id="Coils"/>
    </source>
</evidence>
<comment type="subcellular location">
    <subcellularLocation>
        <location evidence="1">Cell projection</location>
        <location evidence="1">Cilium</location>
    </subcellularLocation>
</comment>
<evidence type="ECO:0000256" key="5">
    <source>
        <dbReference type="ARBA" id="ARBA00033747"/>
    </source>
</evidence>
<evidence type="ECO:0000256" key="6">
    <source>
        <dbReference type="ARBA" id="ARBA00033773"/>
    </source>
</evidence>
<dbReference type="InterPro" id="IPR043596">
    <property type="entry name" value="CFAP53/TCHP"/>
</dbReference>
<dbReference type="STRING" id="55544.A0A4D9EA22"/>
<evidence type="ECO:0000256" key="1">
    <source>
        <dbReference type="ARBA" id="ARBA00004138"/>
    </source>
</evidence>
<feature type="coiled-coil region" evidence="7">
    <location>
        <begin position="148"/>
        <end position="211"/>
    </location>
</feature>
<evidence type="ECO:0000256" key="4">
    <source>
        <dbReference type="ARBA" id="ARBA00023273"/>
    </source>
</evidence>
<dbReference type="GO" id="GO:0005929">
    <property type="term" value="C:cilium"/>
    <property type="evidence" value="ECO:0007669"/>
    <property type="project" value="UniProtKB-SubCell"/>
</dbReference>
<feature type="coiled-coil region" evidence="7">
    <location>
        <begin position="458"/>
        <end position="492"/>
    </location>
</feature>
<reference evidence="9 10" key="2">
    <citation type="submission" date="2019-04" db="EMBL/GenBank/DDBJ databases">
        <title>The genome sequence of big-headed turtle.</title>
        <authorList>
            <person name="Gong S."/>
        </authorList>
    </citation>
    <scope>NUCLEOTIDE SEQUENCE [LARGE SCALE GENOMIC DNA]</scope>
    <source>
        <strain evidence="9">DO16091913</strain>
        <tissue evidence="9">Muscle</tissue>
    </source>
</reference>